<dbReference type="KEGG" id="shi:Shel_17770"/>
<keyword evidence="5" id="KW-0479">Metal-binding</keyword>
<dbReference type="EMBL" id="CP001684">
    <property type="protein sequence ID" value="ACV22796.1"/>
    <property type="molecule type" value="Genomic_DNA"/>
</dbReference>
<feature type="domain" description="4Fe-4S ferredoxin-type" evidence="10">
    <location>
        <begin position="575"/>
        <end position="604"/>
    </location>
</feature>
<dbReference type="InterPro" id="IPR036188">
    <property type="entry name" value="FAD/NAD-bd_sf"/>
</dbReference>
<protein>
    <submittedName>
        <fullName evidence="11">Polyferredoxin, heterodixulfide reductase subunit A</fullName>
    </submittedName>
</protein>
<gene>
    <name evidence="11" type="ordered locus">Shel_17770</name>
</gene>
<dbReference type="Pfam" id="PF12838">
    <property type="entry name" value="Fer4_7"/>
    <property type="match status" value="1"/>
</dbReference>
<dbReference type="SUPFAM" id="SSF51905">
    <property type="entry name" value="FAD/NAD(P)-binding domain"/>
    <property type="match status" value="1"/>
</dbReference>
<evidence type="ECO:0000256" key="6">
    <source>
        <dbReference type="ARBA" id="ARBA00022827"/>
    </source>
</evidence>
<dbReference type="Proteomes" id="UP000002026">
    <property type="component" value="Chromosome"/>
</dbReference>
<dbReference type="eggNOG" id="COG1148">
    <property type="taxonomic scope" value="Bacteria"/>
</dbReference>
<evidence type="ECO:0000256" key="9">
    <source>
        <dbReference type="ARBA" id="ARBA00023014"/>
    </source>
</evidence>
<dbReference type="Gene3D" id="3.30.70.20">
    <property type="match status" value="2"/>
</dbReference>
<feature type="domain" description="4Fe-4S ferredoxin-type" evidence="10">
    <location>
        <begin position="234"/>
        <end position="264"/>
    </location>
</feature>
<name>C7N7B1_SLAHD</name>
<keyword evidence="3" id="KW-0004">4Fe-4S</keyword>
<accession>C7N7B1</accession>
<organism evidence="11 12">
    <name type="scientific">Slackia heliotrinireducens (strain ATCC 29202 / DSM 20476 / NCTC 11029 / RHS 1)</name>
    <name type="common">Peptococcus heliotrinreducens</name>
    <dbReference type="NCBI Taxonomy" id="471855"/>
    <lineage>
        <taxon>Bacteria</taxon>
        <taxon>Bacillati</taxon>
        <taxon>Actinomycetota</taxon>
        <taxon>Coriobacteriia</taxon>
        <taxon>Eggerthellales</taxon>
        <taxon>Eggerthellaceae</taxon>
        <taxon>Slackia</taxon>
    </lineage>
</organism>
<comment type="cofactor">
    <cofactor evidence="1">
        <name>FAD</name>
        <dbReference type="ChEBI" id="CHEBI:57692"/>
    </cofactor>
</comment>
<keyword evidence="8" id="KW-0408">Iron</keyword>
<keyword evidence="12" id="KW-1185">Reference proteome</keyword>
<keyword evidence="6" id="KW-0274">FAD</keyword>
<keyword evidence="7" id="KW-0560">Oxidoreductase</keyword>
<evidence type="ECO:0000256" key="7">
    <source>
        <dbReference type="ARBA" id="ARBA00023002"/>
    </source>
</evidence>
<keyword evidence="9" id="KW-0411">Iron-sulfur</keyword>
<dbReference type="Pfam" id="PF00037">
    <property type="entry name" value="Fer4"/>
    <property type="match status" value="1"/>
</dbReference>
<evidence type="ECO:0000256" key="5">
    <source>
        <dbReference type="ARBA" id="ARBA00022723"/>
    </source>
</evidence>
<evidence type="ECO:0000313" key="12">
    <source>
        <dbReference type="Proteomes" id="UP000002026"/>
    </source>
</evidence>
<dbReference type="GO" id="GO:0051539">
    <property type="term" value="F:4 iron, 4 sulfur cluster binding"/>
    <property type="evidence" value="ECO:0007669"/>
    <property type="project" value="UniProtKB-KW"/>
</dbReference>
<evidence type="ECO:0000259" key="10">
    <source>
        <dbReference type="PROSITE" id="PS51379"/>
    </source>
</evidence>
<reference evidence="11 12" key="1">
    <citation type="journal article" date="2009" name="Stand. Genomic Sci.">
        <title>Complete genome sequence of Slackia heliotrinireducens type strain (RHS 1).</title>
        <authorList>
            <person name="Pukall R."/>
            <person name="Lapidus A."/>
            <person name="Nolan M."/>
            <person name="Copeland A."/>
            <person name="Glavina Del Rio T."/>
            <person name="Lucas S."/>
            <person name="Chen F."/>
            <person name="Tice H."/>
            <person name="Cheng J.F."/>
            <person name="Chertkov O."/>
            <person name="Bruce D."/>
            <person name="Goodwin L."/>
            <person name="Kuske C."/>
            <person name="Brettin T."/>
            <person name="Detter J.C."/>
            <person name="Han C."/>
            <person name="Pitluck S."/>
            <person name="Pati A."/>
            <person name="Mavrommatis K."/>
            <person name="Ivanova N."/>
            <person name="Ovchinnikova G."/>
            <person name="Chen A."/>
            <person name="Palaniappan K."/>
            <person name="Schneider S."/>
            <person name="Rohde M."/>
            <person name="Chain P."/>
            <person name="D'haeseleer P."/>
            <person name="Goker M."/>
            <person name="Bristow J."/>
            <person name="Eisen J.A."/>
            <person name="Markowitz V."/>
            <person name="Kyrpides N.C."/>
            <person name="Klenk H.P."/>
            <person name="Hugenholtz P."/>
        </authorList>
    </citation>
    <scope>NUCLEOTIDE SEQUENCE [LARGE SCALE GENOMIC DNA]</scope>
    <source>
        <strain evidence="12">ATCC 29202 / DSM 20476 / NCTC 11029 / RHS 1</strain>
    </source>
</reference>
<evidence type="ECO:0000256" key="4">
    <source>
        <dbReference type="ARBA" id="ARBA00022630"/>
    </source>
</evidence>
<dbReference type="Pfam" id="PF00890">
    <property type="entry name" value="FAD_binding_2"/>
    <property type="match status" value="1"/>
</dbReference>
<dbReference type="GO" id="GO:0016491">
    <property type="term" value="F:oxidoreductase activity"/>
    <property type="evidence" value="ECO:0007669"/>
    <property type="project" value="UniProtKB-KW"/>
</dbReference>
<evidence type="ECO:0000313" key="11">
    <source>
        <dbReference type="EMBL" id="ACV22796.1"/>
    </source>
</evidence>
<dbReference type="HOGENOM" id="CLU_020302_0_0_11"/>
<feature type="domain" description="4Fe-4S ferredoxin-type" evidence="10">
    <location>
        <begin position="281"/>
        <end position="315"/>
    </location>
</feature>
<evidence type="ECO:0000256" key="2">
    <source>
        <dbReference type="ARBA" id="ARBA00006561"/>
    </source>
</evidence>
<evidence type="ECO:0000256" key="8">
    <source>
        <dbReference type="ARBA" id="ARBA00023004"/>
    </source>
</evidence>
<dbReference type="InterPro" id="IPR039650">
    <property type="entry name" value="HdrA-like"/>
</dbReference>
<dbReference type="Gene3D" id="3.40.50.720">
    <property type="entry name" value="NAD(P)-binding Rossmann-like Domain"/>
    <property type="match status" value="1"/>
</dbReference>
<evidence type="ECO:0000256" key="1">
    <source>
        <dbReference type="ARBA" id="ARBA00001974"/>
    </source>
</evidence>
<evidence type="ECO:0000256" key="3">
    <source>
        <dbReference type="ARBA" id="ARBA00022485"/>
    </source>
</evidence>
<dbReference type="PANTHER" id="PTHR43498">
    <property type="entry name" value="FERREDOXIN:COB-COM HETERODISULFIDE REDUCTASE SUBUNIT A"/>
    <property type="match status" value="1"/>
</dbReference>
<dbReference type="InterPro" id="IPR017896">
    <property type="entry name" value="4Fe4S_Fe-S-bd"/>
</dbReference>
<keyword evidence="4" id="KW-0285">Flavoprotein</keyword>
<comment type="similarity">
    <text evidence="2">Belongs to the HdrA family.</text>
</comment>
<dbReference type="SUPFAM" id="SSF54862">
    <property type="entry name" value="4Fe-4S ferredoxins"/>
    <property type="match status" value="1"/>
</dbReference>
<dbReference type="InterPro" id="IPR017900">
    <property type="entry name" value="4Fe4S_Fe_S_CS"/>
</dbReference>
<dbReference type="STRING" id="471855.Shel_17770"/>
<dbReference type="PROSITE" id="PS00198">
    <property type="entry name" value="4FE4S_FER_1"/>
    <property type="match status" value="1"/>
</dbReference>
<feature type="domain" description="4Fe-4S ferredoxin-type" evidence="10">
    <location>
        <begin position="616"/>
        <end position="645"/>
    </location>
</feature>
<dbReference type="PROSITE" id="PS51379">
    <property type="entry name" value="4FE4S_FER_2"/>
    <property type="match status" value="4"/>
</dbReference>
<dbReference type="GO" id="GO:0046872">
    <property type="term" value="F:metal ion binding"/>
    <property type="evidence" value="ECO:0007669"/>
    <property type="project" value="UniProtKB-KW"/>
</dbReference>
<sequence>MSRIGVFICHCGTNIAATVDVEAVAAAARKLPEVVHVETNKYTCSDPGQEGLRQAIVDHGIDRVVVAACSPRMHEATWRKLLADTPVNPYMLEVANIREQCSWVHKDRSVATEKAIDLVKMAVAKVARLQPLHSTEIPVHKRALVIGGGIAGMQTALDIADAGFPVTIVERETSLGGKMVMLDKTFPTMDCSACICTPKMSEVGNHPNITVKTLAEVENVSGYIGNFEVTIREKAKYIDYNLCTGCGACETKCPVRVDSDFEQGMKKRTAIYKMFPQAVPAKPVIDAAHCRKLTEGKCGVCARVCPTGAIRYDDEDKVTTETYGAIIFATGYQLIDWKPLYPEYGGGKYPDVITGLQFERLVNASGPTEGHILRPSDGTEPKTVVIVKCVGSRDPTKGKAYCSRACCMYSAKHAHQYLEKVSDGRCYVFYMDVRTPGKGYDEFYVNTVHEGAQYLRGRVSKIFKEGDKLICKGEDTLTSRQVSVAADMVVLETAMVPADGIDELAAKCTVGRDADSWLVEAHAKLRPVETNTAGIYLAGTCQGPKDIPDTVCQAGAAASKVIGLLNKDMLQSNPQISRVNESLCQGDGACVNTCPYGAISIVQKQFRENSKKVTRPVAQVNPGLCQGCGACTVTCRAGAMDLLGYTNESIMREVDALCQW</sequence>
<dbReference type="RefSeq" id="WP_012798898.1">
    <property type="nucleotide sequence ID" value="NC_013165.1"/>
</dbReference>
<dbReference type="InterPro" id="IPR003953">
    <property type="entry name" value="FAD-dep_OxRdtase_2_FAD-bd"/>
</dbReference>
<proteinExistence type="inferred from homology"/>
<dbReference type="AlphaFoldDB" id="C7N7B1"/>
<dbReference type="PANTHER" id="PTHR43498:SF1">
    <property type="entry name" value="COB--COM HETERODISULFIDE REDUCTASE IRON-SULFUR SUBUNIT A"/>
    <property type="match status" value="1"/>
</dbReference>